<evidence type="ECO:0000313" key="2">
    <source>
        <dbReference type="Proteomes" id="UP000567067"/>
    </source>
</evidence>
<name>A0A7W3XUG1_9BACL</name>
<evidence type="ECO:0000313" key="1">
    <source>
        <dbReference type="EMBL" id="MBA9088596.1"/>
    </source>
</evidence>
<proteinExistence type="predicted"/>
<keyword evidence="2" id="KW-1185">Reference proteome</keyword>
<accession>A0A7W3XUG1</accession>
<organism evidence="1 2">
    <name type="scientific">Fontibacillus solani</name>
    <dbReference type="NCBI Taxonomy" id="1572857"/>
    <lineage>
        <taxon>Bacteria</taxon>
        <taxon>Bacillati</taxon>
        <taxon>Bacillota</taxon>
        <taxon>Bacilli</taxon>
        <taxon>Bacillales</taxon>
        <taxon>Paenibacillaceae</taxon>
        <taxon>Fontibacillus</taxon>
    </lineage>
</organism>
<dbReference type="RefSeq" id="WP_182540288.1">
    <property type="nucleotide sequence ID" value="NZ_JACJIP010000057.1"/>
</dbReference>
<dbReference type="EMBL" id="JACJIP010000057">
    <property type="protein sequence ID" value="MBA9088596.1"/>
    <property type="molecule type" value="Genomic_DNA"/>
</dbReference>
<dbReference type="AlphaFoldDB" id="A0A7W3XUG1"/>
<dbReference type="Proteomes" id="UP000567067">
    <property type="component" value="Unassembled WGS sequence"/>
</dbReference>
<gene>
    <name evidence="1" type="ORF">FHR92_005113</name>
</gene>
<comment type="caution">
    <text evidence="1">The sequence shown here is derived from an EMBL/GenBank/DDBJ whole genome shotgun (WGS) entry which is preliminary data.</text>
</comment>
<sequence>MACIQESEAARQKFVVNDLAHHWDHPDDEVIFPKNLSSRIVLSSNIEEQNVCFLTATGMDL</sequence>
<reference evidence="1 2" key="1">
    <citation type="submission" date="2020-08" db="EMBL/GenBank/DDBJ databases">
        <title>Genomic Encyclopedia of Type Strains, Phase III (KMG-III): the genomes of soil and plant-associated and newly described type strains.</title>
        <authorList>
            <person name="Whitman W."/>
        </authorList>
    </citation>
    <scope>NUCLEOTIDE SEQUENCE [LARGE SCALE GENOMIC DNA]</scope>
    <source>
        <strain evidence="1 2">CECT 8693</strain>
    </source>
</reference>
<protein>
    <submittedName>
        <fullName evidence="1">Uncharacterized protein</fullName>
    </submittedName>
</protein>